<dbReference type="Proteomes" id="UP001595556">
    <property type="component" value="Unassembled WGS sequence"/>
</dbReference>
<reference evidence="2" key="1">
    <citation type="journal article" date="2019" name="Int. J. Syst. Evol. Microbiol.">
        <title>The Global Catalogue of Microorganisms (GCM) 10K type strain sequencing project: providing services to taxonomists for standard genome sequencing and annotation.</title>
        <authorList>
            <consortium name="The Broad Institute Genomics Platform"/>
            <consortium name="The Broad Institute Genome Sequencing Center for Infectious Disease"/>
            <person name="Wu L."/>
            <person name="Ma J."/>
        </authorList>
    </citation>
    <scope>NUCLEOTIDE SEQUENCE [LARGE SCALE GENOMIC DNA]</scope>
    <source>
        <strain evidence="2">KCTC 52168</strain>
    </source>
</reference>
<accession>A0ABV7H5S8</accession>
<sequence>MKPVHDKEAAAVHVQSQHARILRAAIGFGLVCSALCALAEDKPNDGTDPTRPVRTATVSFEHLNLVGGFRSDTLFLSYAQPVGDAGTSLRLKLPYASNDFTRNTNYALGDVSLKVNQVVEVNPVWGAVASAEVVFDTASRPELGTDRDVLKLNAIYARFLKGGEIFAPALLHSVSISGDSRRPKVNNTTLDLYYVPKFANPKVYMTVDPAWVHDWETRRGYGALSVTMGYKLGPMLGGQGQVFVKPSTSVGGNRPVKWGVELGFQVLAF</sequence>
<keyword evidence="2" id="KW-1185">Reference proteome</keyword>
<dbReference type="EMBL" id="JBHRTI010000003">
    <property type="protein sequence ID" value="MFC3146712.1"/>
    <property type="molecule type" value="Genomic_DNA"/>
</dbReference>
<protein>
    <recommendedName>
        <fullName evidence="3">MetA-pathway of phenol degradation</fullName>
    </recommendedName>
</protein>
<evidence type="ECO:0000313" key="2">
    <source>
        <dbReference type="Proteomes" id="UP001595556"/>
    </source>
</evidence>
<organism evidence="1 2">
    <name type="scientific">Piscinibacterium candidicorallinum</name>
    <dbReference type="NCBI Taxonomy" id="1793872"/>
    <lineage>
        <taxon>Bacteria</taxon>
        <taxon>Pseudomonadati</taxon>
        <taxon>Pseudomonadota</taxon>
        <taxon>Betaproteobacteria</taxon>
        <taxon>Burkholderiales</taxon>
        <taxon>Piscinibacterium</taxon>
    </lineage>
</organism>
<comment type="caution">
    <text evidence="1">The sequence shown here is derived from an EMBL/GenBank/DDBJ whole genome shotgun (WGS) entry which is preliminary data.</text>
</comment>
<evidence type="ECO:0008006" key="3">
    <source>
        <dbReference type="Google" id="ProtNLM"/>
    </source>
</evidence>
<name>A0ABV7H5S8_9BURK</name>
<evidence type="ECO:0000313" key="1">
    <source>
        <dbReference type="EMBL" id="MFC3146712.1"/>
    </source>
</evidence>
<dbReference type="RefSeq" id="WP_377301149.1">
    <property type="nucleotide sequence ID" value="NZ_CP180191.1"/>
</dbReference>
<proteinExistence type="predicted"/>
<gene>
    <name evidence="1" type="ORF">ACFOEN_03545</name>
</gene>